<dbReference type="AlphaFoldDB" id="A0A6N8EEF7"/>
<evidence type="ECO:0000256" key="1">
    <source>
        <dbReference type="PROSITE-ProRule" id="PRU01363"/>
    </source>
</evidence>
<feature type="region of interest" description="C-terminal hotdog fold" evidence="1">
    <location>
        <begin position="129"/>
        <end position="270"/>
    </location>
</feature>
<dbReference type="EMBL" id="WNKT01000030">
    <property type="protein sequence ID" value="MTW22031.1"/>
    <property type="molecule type" value="Genomic_DNA"/>
</dbReference>
<dbReference type="Gene3D" id="3.10.129.110">
    <property type="entry name" value="Polyketide synthase dehydratase"/>
    <property type="match status" value="1"/>
</dbReference>
<feature type="active site" description="Proton acceptor; for dehydratase activity" evidence="1">
    <location>
        <position position="19"/>
    </location>
</feature>
<evidence type="ECO:0000259" key="2">
    <source>
        <dbReference type="PROSITE" id="PS52019"/>
    </source>
</evidence>
<dbReference type="OrthoDB" id="5419773at2"/>
<name>A0A6N8EEF7_9GAMM</name>
<feature type="region of interest" description="N-terminal hotdog fold" evidence="1">
    <location>
        <begin position="1"/>
        <end position="115"/>
    </location>
</feature>
<sequence>MADTRTPIRIPILPWYSDHHFGGRVILAGVEAMQLLAVAAHAAHPGVDVRTMADGRFAKLLELPAGASSIDALVETEDGENGTIRTRLLTRVRGKVMTRLVSHCEVRFAATSVAALHMNPLPPAPAAESSVSIDAARIYEELVPFGPSFRSLQDRLYLSAEAAWGTLQAAAPGASAAQPLGSPFPLDGAMHAACVHGQRIVDFVPFPVEFTSRHVFRPTVAGERYRAQALLKQWREGELIYDLSLVDEAGHLRETVSGLLMRDVSQGLIKPPAWVKTLGPRGQTARNG</sequence>
<dbReference type="InterPro" id="IPR049900">
    <property type="entry name" value="PKS_mFAS_DH"/>
</dbReference>
<dbReference type="InterPro" id="IPR049551">
    <property type="entry name" value="PKS_DH_C"/>
</dbReference>
<dbReference type="Proteomes" id="UP000434044">
    <property type="component" value="Unassembled WGS sequence"/>
</dbReference>
<gene>
    <name evidence="3" type="ORF">GJ668_13145</name>
</gene>
<feature type="active site" description="Proton donor; for dehydratase activity" evidence="1">
    <location>
        <position position="187"/>
    </location>
</feature>
<keyword evidence="4" id="KW-1185">Reference proteome</keyword>
<evidence type="ECO:0000313" key="3">
    <source>
        <dbReference type="EMBL" id="MTW22031.1"/>
    </source>
</evidence>
<dbReference type="Pfam" id="PF14765">
    <property type="entry name" value="PS-DH"/>
    <property type="match status" value="1"/>
</dbReference>
<organism evidence="3 4">
    <name type="scientific">Allochromatium palmeri</name>
    <dbReference type="NCBI Taxonomy" id="231048"/>
    <lineage>
        <taxon>Bacteria</taxon>
        <taxon>Pseudomonadati</taxon>
        <taxon>Pseudomonadota</taxon>
        <taxon>Gammaproteobacteria</taxon>
        <taxon>Chromatiales</taxon>
        <taxon>Chromatiaceae</taxon>
        <taxon>Allochromatium</taxon>
    </lineage>
</organism>
<dbReference type="InterPro" id="IPR042104">
    <property type="entry name" value="PKS_dehydratase_sf"/>
</dbReference>
<comment type="caution">
    <text evidence="3">The sequence shown here is derived from an EMBL/GenBank/DDBJ whole genome shotgun (WGS) entry which is preliminary data.</text>
</comment>
<reference evidence="3 4" key="1">
    <citation type="submission" date="2019-11" db="EMBL/GenBank/DDBJ databases">
        <title>Whole-genome sequence of the anaerobic purple sulfur bacterium Allochromatium palmeri DSM 15591.</title>
        <authorList>
            <person name="Kyndt J.A."/>
            <person name="Meyer T.E."/>
        </authorList>
    </citation>
    <scope>NUCLEOTIDE SEQUENCE [LARGE SCALE GENOMIC DNA]</scope>
    <source>
        <strain evidence="3 4">DSM 15591</strain>
    </source>
</reference>
<evidence type="ECO:0000313" key="4">
    <source>
        <dbReference type="Proteomes" id="UP000434044"/>
    </source>
</evidence>
<dbReference type="PROSITE" id="PS52019">
    <property type="entry name" value="PKS_MFAS_DH"/>
    <property type="match status" value="1"/>
</dbReference>
<proteinExistence type="predicted"/>
<accession>A0A6N8EEF7</accession>
<protein>
    <recommendedName>
        <fullName evidence="2">PKS/mFAS DH domain-containing protein</fullName>
    </recommendedName>
</protein>
<feature type="domain" description="PKS/mFAS DH" evidence="2">
    <location>
        <begin position="1"/>
        <end position="270"/>
    </location>
</feature>